<reference evidence="1" key="1">
    <citation type="submission" date="2022-07" db="EMBL/GenBank/DDBJ databases">
        <title>Genome Sequence of Phlebia brevispora.</title>
        <authorList>
            <person name="Buettner E."/>
        </authorList>
    </citation>
    <scope>NUCLEOTIDE SEQUENCE</scope>
    <source>
        <strain evidence="1">MPL23</strain>
    </source>
</reference>
<gene>
    <name evidence="1" type="ORF">NM688_g8615</name>
</gene>
<protein>
    <submittedName>
        <fullName evidence="1">Uncharacterized protein</fullName>
    </submittedName>
</protein>
<accession>A0ACC1RPN8</accession>
<dbReference type="EMBL" id="JANHOG010002370">
    <property type="protein sequence ID" value="KAJ3524128.1"/>
    <property type="molecule type" value="Genomic_DNA"/>
</dbReference>
<keyword evidence="2" id="KW-1185">Reference proteome</keyword>
<name>A0ACC1RPN8_9APHY</name>
<evidence type="ECO:0000313" key="2">
    <source>
        <dbReference type="Proteomes" id="UP001148662"/>
    </source>
</evidence>
<proteinExistence type="predicted"/>
<organism evidence="1 2">
    <name type="scientific">Phlebia brevispora</name>
    <dbReference type="NCBI Taxonomy" id="194682"/>
    <lineage>
        <taxon>Eukaryota</taxon>
        <taxon>Fungi</taxon>
        <taxon>Dikarya</taxon>
        <taxon>Basidiomycota</taxon>
        <taxon>Agaricomycotina</taxon>
        <taxon>Agaricomycetes</taxon>
        <taxon>Polyporales</taxon>
        <taxon>Meruliaceae</taxon>
        <taxon>Phlebia</taxon>
    </lineage>
</organism>
<evidence type="ECO:0000313" key="1">
    <source>
        <dbReference type="EMBL" id="KAJ3524128.1"/>
    </source>
</evidence>
<dbReference type="Proteomes" id="UP001148662">
    <property type="component" value="Unassembled WGS sequence"/>
</dbReference>
<comment type="caution">
    <text evidence="1">The sequence shown here is derived from an EMBL/GenBank/DDBJ whole genome shotgun (WGS) entry which is preliminary data.</text>
</comment>
<sequence length="498" mass="55575">MVINGDYLPQPAYLPVSRSPRGARAVPVPCSWLLQSLKSSRRGTSKWRREGKTDHHARKRLISQTENKWCIVVEVSEEYLSDNVIIATLPNTASLYASPAVKSSFRSSTHVSRVTLFSPPPTLRSSPATESTTVLPTEQRRLATVQVLPRRRSQAHVDWLACVCCPRGFNPESKELDAEVLKKYIYSGHVAEYMESLEREDGERKQFSTYLADGVGSEDIEETYTDAYAAIREDLVFKPAEKTKDWKAESLKHKAKRFTLEERKARIAAKIETFKTTAGAGVEAAEGEEDEEDEKYTRYISSSSFKTSSQAVVGVESRSKDSGQSRCSRCRNSADLPSVEMKTPATGFQNLGSDADDRHSYNAVLLRREYSAACNFPSTFVSARAASRAASLDHPMAIDNMEAERMIQLKDERIVFAQSNNQRSSTVHAVTARKLHDGQQAANDRMTTVQYECSMKAPRSPLSSFRFVPRDNAVHCARLVHRTATDTPSHPRPAVPSS</sequence>